<accession>A0ABS0ZK80</accession>
<protein>
    <recommendedName>
        <fullName evidence="3">Restriction endonuclease type IV Mrr domain-containing protein</fullName>
    </recommendedName>
</protein>
<name>A0ABS0ZK80_9STRE</name>
<sequence>MLSEMFNLNDDFIDTKDEDFLFKKNNFHYMFEFKGLTKDIKKSNISQLMTHVYKFSESNNIDLENIKRIIIVTRFKDSNPETRTKISKETVSIAKNSLYNVLIIDSYQFLKLFEQFKIGKISSEDCLEKFNGTGELIVDSL</sequence>
<organism evidence="1 2">
    <name type="scientific">Streptococcus pacificus</name>
    <dbReference type="NCBI Taxonomy" id="2740577"/>
    <lineage>
        <taxon>Bacteria</taxon>
        <taxon>Bacillati</taxon>
        <taxon>Bacillota</taxon>
        <taxon>Bacilli</taxon>
        <taxon>Lactobacillales</taxon>
        <taxon>Streptococcaceae</taxon>
        <taxon>Streptococcus</taxon>
    </lineage>
</organism>
<dbReference type="Proteomes" id="UP000653045">
    <property type="component" value="Unassembled WGS sequence"/>
</dbReference>
<keyword evidence="2" id="KW-1185">Reference proteome</keyword>
<gene>
    <name evidence="1" type="ORF">JHK62_06810</name>
</gene>
<evidence type="ECO:0008006" key="3">
    <source>
        <dbReference type="Google" id="ProtNLM"/>
    </source>
</evidence>
<dbReference type="EMBL" id="JAENBO010000006">
    <property type="protein sequence ID" value="MBJ8326379.1"/>
    <property type="molecule type" value="Genomic_DNA"/>
</dbReference>
<reference evidence="1 2" key="1">
    <citation type="journal article" date="2021" name="Int. J. Syst. Evol. Microbiol.">
        <title>Streptococcus vicugnae sp. nov., isolated from faeces of alpacas (Vicugna pacos) and cattle (Bos taurus), Streptococcus zalophi sp. nov., and Streptococcus pacificus sp. nov., isolated from respiratory tract of California sea lions (Zalophus californianus).</title>
        <authorList>
            <person name="Volokhov D.V."/>
            <person name="Zagorodnyaya T.A."/>
            <person name="Shen Z."/>
            <person name="Blom J."/>
            <person name="Furtak V.A."/>
            <person name="Eisenberg T."/>
            <person name="Fan P."/>
            <person name="Jeong K.C."/>
            <person name="Gao Y."/>
            <person name="Zhang S."/>
            <person name="Amselle M."/>
        </authorList>
    </citation>
    <scope>NUCLEOTIDE SEQUENCE [LARGE SCALE GENOMIC DNA]</scope>
    <source>
        <strain evidence="1 2">CSL7591</strain>
    </source>
</reference>
<evidence type="ECO:0000313" key="2">
    <source>
        <dbReference type="Proteomes" id="UP000653045"/>
    </source>
</evidence>
<evidence type="ECO:0000313" key="1">
    <source>
        <dbReference type="EMBL" id="MBJ8326379.1"/>
    </source>
</evidence>
<comment type="caution">
    <text evidence="1">The sequence shown here is derived from an EMBL/GenBank/DDBJ whole genome shotgun (WGS) entry which is preliminary data.</text>
</comment>
<proteinExistence type="predicted"/>